<organism evidence="2 3">
    <name type="scientific">Paenibacillus profundus</name>
    <dbReference type="NCBI Taxonomy" id="1173085"/>
    <lineage>
        <taxon>Bacteria</taxon>
        <taxon>Bacillati</taxon>
        <taxon>Bacillota</taxon>
        <taxon>Bacilli</taxon>
        <taxon>Bacillales</taxon>
        <taxon>Paenibacillaceae</taxon>
        <taxon>Paenibacillus</taxon>
    </lineage>
</organism>
<name>A0ABS8YDZ4_9BACL</name>
<keyword evidence="3" id="KW-1185">Reference proteome</keyword>
<dbReference type="Gene3D" id="3.40.50.880">
    <property type="match status" value="1"/>
</dbReference>
<dbReference type="InterPro" id="IPR050325">
    <property type="entry name" value="Prot/Nucl_acid_deglycase"/>
</dbReference>
<comment type="caution">
    <text evidence="2">The sequence shown here is derived from an EMBL/GenBank/DDBJ whole genome shotgun (WGS) entry which is preliminary data.</text>
</comment>
<dbReference type="RefSeq" id="WP_233696671.1">
    <property type="nucleotide sequence ID" value="NZ_JAJNBZ010000006.1"/>
</dbReference>
<dbReference type="EMBL" id="JAJNBZ010000006">
    <property type="protein sequence ID" value="MCE5169772.1"/>
    <property type="molecule type" value="Genomic_DNA"/>
</dbReference>
<dbReference type="PANTHER" id="PTHR48094">
    <property type="entry name" value="PROTEIN/NUCLEIC ACID DEGLYCASE DJ-1-RELATED"/>
    <property type="match status" value="1"/>
</dbReference>
<dbReference type="Pfam" id="PF01965">
    <property type="entry name" value="DJ-1_PfpI"/>
    <property type="match status" value="1"/>
</dbReference>
<protein>
    <submittedName>
        <fullName evidence="2">DJ-1/PfpI family protein</fullName>
    </submittedName>
</protein>
<sequence length="175" mass="19523">MKSAILLYPDFSEYEISITLSVLMQSNKEKHFIGLNDTVVMGESGLRCVPDAIIADFDTNQYDSLIIPGCMDFRHMTEAEELFVMIRRFYDQGHLIAAISSALYLLARSGILTGKNYTVGLTREQREFLGVFDETHYEDKKVVQAGNIIPVLLSTSSMFISTALSLPASLSPSRV</sequence>
<evidence type="ECO:0000313" key="3">
    <source>
        <dbReference type="Proteomes" id="UP001199916"/>
    </source>
</evidence>
<reference evidence="2 3" key="1">
    <citation type="submission" date="2021-11" db="EMBL/GenBank/DDBJ databases">
        <title>Draft genome sequence of Paenibacillus profundus YoMME, a new Gram-positive bacteria with exoelectrogenic properties.</title>
        <authorList>
            <person name="Hubenova Y."/>
            <person name="Hubenova E."/>
            <person name="Manasiev Y."/>
            <person name="Peykov S."/>
            <person name="Mitov M."/>
        </authorList>
    </citation>
    <scope>NUCLEOTIDE SEQUENCE [LARGE SCALE GENOMIC DNA]</scope>
    <source>
        <strain evidence="2 3">YoMME</strain>
    </source>
</reference>
<dbReference type="Proteomes" id="UP001199916">
    <property type="component" value="Unassembled WGS sequence"/>
</dbReference>
<dbReference type="PANTHER" id="PTHR48094:SF12">
    <property type="entry name" value="PARKINSON DISEASE PROTEIN 7 HOMOLOG"/>
    <property type="match status" value="1"/>
</dbReference>
<gene>
    <name evidence="2" type="ORF">LQV63_10650</name>
</gene>
<dbReference type="InterPro" id="IPR002818">
    <property type="entry name" value="DJ-1/PfpI"/>
</dbReference>
<accession>A0ABS8YDZ4</accession>
<dbReference type="InterPro" id="IPR029062">
    <property type="entry name" value="Class_I_gatase-like"/>
</dbReference>
<feature type="domain" description="DJ-1/PfpI" evidence="1">
    <location>
        <begin position="2"/>
        <end position="149"/>
    </location>
</feature>
<evidence type="ECO:0000259" key="1">
    <source>
        <dbReference type="Pfam" id="PF01965"/>
    </source>
</evidence>
<dbReference type="SUPFAM" id="SSF52317">
    <property type="entry name" value="Class I glutamine amidotransferase-like"/>
    <property type="match status" value="1"/>
</dbReference>
<evidence type="ECO:0000313" key="2">
    <source>
        <dbReference type="EMBL" id="MCE5169772.1"/>
    </source>
</evidence>
<proteinExistence type="predicted"/>